<dbReference type="EMBL" id="CP054698">
    <property type="protein sequence ID" value="QMS88941.1"/>
    <property type="molecule type" value="Genomic_DNA"/>
</dbReference>
<keyword evidence="2" id="KW-1133">Transmembrane helix</keyword>
<evidence type="ECO:0000256" key="1">
    <source>
        <dbReference type="SAM" id="MobiDB-lite"/>
    </source>
</evidence>
<proteinExistence type="predicted"/>
<evidence type="ECO:0000256" key="2">
    <source>
        <dbReference type="SAM" id="Phobius"/>
    </source>
</evidence>
<protein>
    <submittedName>
        <fullName evidence="3">Uncharacterized protein</fullName>
    </submittedName>
</protein>
<keyword evidence="2" id="KW-0812">Transmembrane</keyword>
<organism evidence="3 4">
    <name type="scientific">Nostoc edaphicum CCNP1411</name>
    <dbReference type="NCBI Taxonomy" id="1472755"/>
    <lineage>
        <taxon>Bacteria</taxon>
        <taxon>Bacillati</taxon>
        <taxon>Cyanobacteriota</taxon>
        <taxon>Cyanophyceae</taxon>
        <taxon>Nostocales</taxon>
        <taxon>Nostocaceae</taxon>
        <taxon>Nostoc</taxon>
    </lineage>
</organism>
<dbReference type="AlphaFoldDB" id="A0A7D7QJT1"/>
<feature type="compositionally biased region" description="Polar residues" evidence="1">
    <location>
        <begin position="1"/>
        <end position="16"/>
    </location>
</feature>
<evidence type="ECO:0000313" key="3">
    <source>
        <dbReference type="EMBL" id="QMS88941.1"/>
    </source>
</evidence>
<dbReference type="Proteomes" id="UP000514713">
    <property type="component" value="Chromosome"/>
</dbReference>
<feature type="region of interest" description="Disordered" evidence="1">
    <location>
        <begin position="1"/>
        <end position="28"/>
    </location>
</feature>
<dbReference type="RefSeq" id="WP_181932020.1">
    <property type="nucleotide sequence ID" value="NZ_CP054698.1"/>
</dbReference>
<keyword evidence="4" id="KW-1185">Reference proteome</keyword>
<reference evidence="4" key="1">
    <citation type="submission" date="2020-06" db="EMBL/GenBank/DDBJ databases">
        <title>Nostoc edaphicum CCNP1411 genome.</title>
        <authorList>
            <person name="Fidor A."/>
            <person name="Grabski M."/>
            <person name="Gawor J."/>
            <person name="Gromadka R."/>
            <person name="Wegrzyn G."/>
            <person name="Mazur-Marzec H."/>
        </authorList>
    </citation>
    <scope>NUCLEOTIDE SEQUENCE [LARGE SCALE GENOMIC DNA]</scope>
    <source>
        <strain evidence="4">CCNP1411</strain>
    </source>
</reference>
<dbReference type="KEGG" id="ned:HUN01_15510"/>
<name>A0A7D7QJT1_9NOSO</name>
<feature type="transmembrane region" description="Helical" evidence="2">
    <location>
        <begin position="76"/>
        <end position="96"/>
    </location>
</feature>
<sequence length="113" mass="12095">MSTYYAENENLPVQQQPRDKSLDIPSQTNNTEQLLDIAENITAALNKSETVELVQAGGQTAENIFKVLVQYGGKPVAIILATAVLIAATAIPILAVKVSLGHITPIHNSSQTK</sequence>
<accession>A0A7D7QJT1</accession>
<keyword evidence="2" id="KW-0472">Membrane</keyword>
<gene>
    <name evidence="3" type="ORF">HUN01_15510</name>
</gene>
<evidence type="ECO:0000313" key="4">
    <source>
        <dbReference type="Proteomes" id="UP000514713"/>
    </source>
</evidence>